<dbReference type="Gene3D" id="1.20.910.10">
    <property type="entry name" value="Heme oxygenase-like"/>
    <property type="match status" value="1"/>
</dbReference>
<dbReference type="GO" id="GO:0005524">
    <property type="term" value="F:ATP binding"/>
    <property type="evidence" value="ECO:0007669"/>
    <property type="project" value="UniProtKB-KW"/>
</dbReference>
<dbReference type="FunFam" id="3.40.1190.20:FF:000034">
    <property type="entry name" value="Putative hydroxymethylpyrimidine/ phosphomethylpyrimidine kinase 2"/>
    <property type="match status" value="1"/>
</dbReference>
<evidence type="ECO:0000256" key="11">
    <source>
        <dbReference type="ARBA" id="ARBA00038583"/>
    </source>
</evidence>
<feature type="domain" description="DEAD-box RNA helicase Q" evidence="17">
    <location>
        <begin position="633"/>
        <end position="661"/>
    </location>
</feature>
<dbReference type="GO" id="GO:0003724">
    <property type="term" value="F:RNA helicase activity"/>
    <property type="evidence" value="ECO:0007669"/>
    <property type="project" value="UniProtKB-EC"/>
</dbReference>
<dbReference type="InterPro" id="IPR029056">
    <property type="entry name" value="Ribokinase-like"/>
</dbReference>
<evidence type="ECO:0000259" key="17">
    <source>
        <dbReference type="PROSITE" id="PS51195"/>
    </source>
</evidence>
<evidence type="ECO:0000256" key="8">
    <source>
        <dbReference type="ARBA" id="ARBA00022840"/>
    </source>
</evidence>
<evidence type="ECO:0000259" key="16">
    <source>
        <dbReference type="PROSITE" id="PS51194"/>
    </source>
</evidence>
<comment type="catalytic activity">
    <reaction evidence="12">
        <text>ATP + H2O = ADP + phosphate + H(+)</text>
        <dbReference type="Rhea" id="RHEA:13065"/>
        <dbReference type="ChEBI" id="CHEBI:15377"/>
        <dbReference type="ChEBI" id="CHEBI:15378"/>
        <dbReference type="ChEBI" id="CHEBI:30616"/>
        <dbReference type="ChEBI" id="CHEBI:43474"/>
        <dbReference type="ChEBI" id="CHEBI:456216"/>
        <dbReference type="EC" id="3.6.4.13"/>
    </reaction>
</comment>
<keyword evidence="8" id="KW-0067">ATP-binding</keyword>
<dbReference type="InterPro" id="IPR014014">
    <property type="entry name" value="RNA_helicase_DEAD_Q_motif"/>
</dbReference>
<dbReference type="CDD" id="cd19367">
    <property type="entry name" value="TenA_C_ScTHI20-like"/>
    <property type="match status" value="1"/>
</dbReference>
<dbReference type="EMBL" id="JAACFV010000044">
    <property type="protein sequence ID" value="KAF7509190.1"/>
    <property type="molecule type" value="Genomic_DNA"/>
</dbReference>
<comment type="subunit">
    <text evidence="11">Associates with polysomes.</text>
</comment>
<evidence type="ECO:0000256" key="10">
    <source>
        <dbReference type="ARBA" id="ARBA00037752"/>
    </source>
</evidence>
<evidence type="ECO:0000313" key="18">
    <source>
        <dbReference type="EMBL" id="KAF7509190.1"/>
    </source>
</evidence>
<feature type="region of interest" description="Disordered" evidence="14">
    <location>
        <begin position="1018"/>
        <end position="1057"/>
    </location>
</feature>
<dbReference type="InterPro" id="IPR027417">
    <property type="entry name" value="P-loop_NTPase"/>
</dbReference>
<dbReference type="InterPro" id="IPR004305">
    <property type="entry name" value="Thiaminase-2/PQQC"/>
</dbReference>
<evidence type="ECO:0000256" key="9">
    <source>
        <dbReference type="ARBA" id="ARBA00023242"/>
    </source>
</evidence>
<dbReference type="InterPro" id="IPR001650">
    <property type="entry name" value="Helicase_C-like"/>
</dbReference>
<dbReference type="FunFam" id="1.20.910.10:FF:000003">
    <property type="entry name" value="Hydroxymethylpyrimidine/phosphomethylpyrimidine kinase THI20"/>
    <property type="match status" value="1"/>
</dbReference>
<comment type="caution">
    <text evidence="18">The sequence shown here is derived from an EMBL/GenBank/DDBJ whole genome shotgun (WGS) entry which is preliminary data.</text>
</comment>
<dbReference type="NCBIfam" id="TIGR00097">
    <property type="entry name" value="HMP-P_kinase"/>
    <property type="match status" value="1"/>
</dbReference>
<dbReference type="GO" id="GO:0009228">
    <property type="term" value="P:thiamine biosynthetic process"/>
    <property type="evidence" value="ECO:0007669"/>
    <property type="project" value="InterPro"/>
</dbReference>
<dbReference type="InterPro" id="IPR016084">
    <property type="entry name" value="Haem_Oase-like_multi-hlx"/>
</dbReference>
<reference evidence="18" key="1">
    <citation type="submission" date="2020-02" db="EMBL/GenBank/DDBJ databases">
        <authorList>
            <person name="Palmer J.M."/>
        </authorList>
    </citation>
    <scope>NUCLEOTIDE SEQUENCE</scope>
    <source>
        <strain evidence="18">EPUS1.4</strain>
        <tissue evidence="18">Thallus</tissue>
    </source>
</reference>
<dbReference type="InterPro" id="IPR000629">
    <property type="entry name" value="RNA-helicase_DEAD-box_CS"/>
</dbReference>
<comment type="function">
    <text evidence="10">ATP-dependent RNA helicase involved nonsense-mediated mRNA decay and ribosome biogenesis through rRNA processing.</text>
</comment>
<dbReference type="InterPro" id="IPR011545">
    <property type="entry name" value="DEAD/DEAH_box_helicase_dom"/>
</dbReference>
<keyword evidence="4" id="KW-0698">rRNA processing</keyword>
<dbReference type="Gene3D" id="3.40.50.300">
    <property type="entry name" value="P-loop containing nucleotide triphosphate hydrolases"/>
    <property type="match status" value="2"/>
</dbReference>
<evidence type="ECO:0000256" key="7">
    <source>
        <dbReference type="ARBA" id="ARBA00022806"/>
    </source>
</evidence>
<evidence type="ECO:0000256" key="12">
    <source>
        <dbReference type="ARBA" id="ARBA00047984"/>
    </source>
</evidence>
<dbReference type="GO" id="GO:0006364">
    <property type="term" value="P:rRNA processing"/>
    <property type="evidence" value="ECO:0007669"/>
    <property type="project" value="UniProtKB-KW"/>
</dbReference>
<dbReference type="GO" id="GO:0005634">
    <property type="term" value="C:nucleus"/>
    <property type="evidence" value="ECO:0007669"/>
    <property type="project" value="UniProtKB-SubCell"/>
</dbReference>
<feature type="domain" description="Helicase ATP-binding" evidence="15">
    <location>
        <begin position="664"/>
        <end position="839"/>
    </location>
</feature>
<keyword evidence="7" id="KW-0347">Helicase</keyword>
<dbReference type="Gene3D" id="3.40.1190.20">
    <property type="match status" value="1"/>
</dbReference>
<dbReference type="SMART" id="SM00487">
    <property type="entry name" value="DEXDc"/>
    <property type="match status" value="1"/>
</dbReference>
<feature type="compositionally biased region" description="Gly residues" evidence="14">
    <location>
        <begin position="1018"/>
        <end position="1043"/>
    </location>
</feature>
<dbReference type="PROSITE" id="PS51192">
    <property type="entry name" value="HELICASE_ATP_BIND_1"/>
    <property type="match status" value="1"/>
</dbReference>
<evidence type="ECO:0000256" key="4">
    <source>
        <dbReference type="ARBA" id="ARBA00022552"/>
    </source>
</evidence>
<keyword evidence="5" id="KW-0547">Nucleotide-binding</keyword>
<evidence type="ECO:0000256" key="5">
    <source>
        <dbReference type="ARBA" id="ARBA00022741"/>
    </source>
</evidence>
<dbReference type="SUPFAM" id="SSF52540">
    <property type="entry name" value="P-loop containing nucleoside triphosphate hydrolases"/>
    <property type="match status" value="1"/>
</dbReference>
<dbReference type="Pfam" id="PF00270">
    <property type="entry name" value="DEAD"/>
    <property type="match status" value="1"/>
</dbReference>
<evidence type="ECO:0000256" key="14">
    <source>
        <dbReference type="SAM" id="MobiDB-lite"/>
    </source>
</evidence>
<evidence type="ECO:0000259" key="15">
    <source>
        <dbReference type="PROSITE" id="PS51192"/>
    </source>
</evidence>
<evidence type="ECO:0000256" key="6">
    <source>
        <dbReference type="ARBA" id="ARBA00022801"/>
    </source>
</evidence>
<dbReference type="SUPFAM" id="SSF53613">
    <property type="entry name" value="Ribokinase-like"/>
    <property type="match status" value="1"/>
</dbReference>
<dbReference type="SUPFAM" id="SSF48613">
    <property type="entry name" value="Heme oxygenase-like"/>
    <property type="match status" value="1"/>
</dbReference>
<dbReference type="Pfam" id="PF08543">
    <property type="entry name" value="Phos_pyr_kin"/>
    <property type="match status" value="1"/>
</dbReference>
<dbReference type="InterPro" id="IPR014001">
    <property type="entry name" value="Helicase_ATP-bd"/>
</dbReference>
<dbReference type="PROSITE" id="PS51195">
    <property type="entry name" value="Q_MOTIF"/>
    <property type="match status" value="1"/>
</dbReference>
<gene>
    <name evidence="18" type="ORF">GJ744_008250</name>
</gene>
<keyword evidence="3" id="KW-0690">Ribosome biogenesis</keyword>
<dbReference type="PROSITE" id="PS51194">
    <property type="entry name" value="HELICASE_CTER"/>
    <property type="match status" value="1"/>
</dbReference>
<evidence type="ECO:0000256" key="3">
    <source>
        <dbReference type="ARBA" id="ARBA00022517"/>
    </source>
</evidence>
<organism evidence="18 19">
    <name type="scientific">Endocarpon pusillum</name>
    <dbReference type="NCBI Taxonomy" id="364733"/>
    <lineage>
        <taxon>Eukaryota</taxon>
        <taxon>Fungi</taxon>
        <taxon>Dikarya</taxon>
        <taxon>Ascomycota</taxon>
        <taxon>Pezizomycotina</taxon>
        <taxon>Eurotiomycetes</taxon>
        <taxon>Chaetothyriomycetidae</taxon>
        <taxon>Verrucariales</taxon>
        <taxon>Verrucariaceae</taxon>
        <taxon>Endocarpon</taxon>
    </lineage>
</organism>
<feature type="short sequence motif" description="Q motif" evidence="13">
    <location>
        <begin position="633"/>
        <end position="661"/>
    </location>
</feature>
<name>A0A8H7AHF6_9EURO</name>
<dbReference type="FunFam" id="3.40.50.300:FF:000079">
    <property type="entry name" value="probable ATP-dependent RNA helicase DDX17"/>
    <property type="match status" value="1"/>
</dbReference>
<dbReference type="PROSITE" id="PS00039">
    <property type="entry name" value="DEAD_ATP_HELICASE"/>
    <property type="match status" value="1"/>
</dbReference>
<dbReference type="Pfam" id="PF03070">
    <property type="entry name" value="TENA_THI-4"/>
    <property type="match status" value="1"/>
</dbReference>
<keyword evidence="6" id="KW-0378">Hydrolase</keyword>
<keyword evidence="19" id="KW-1185">Reference proteome</keyword>
<dbReference type="InterPro" id="IPR004399">
    <property type="entry name" value="HMP/HMP-P_kinase_dom"/>
</dbReference>
<dbReference type="Pfam" id="PF00271">
    <property type="entry name" value="Helicase_C"/>
    <property type="match status" value="1"/>
</dbReference>
<protein>
    <recommendedName>
        <fullName evidence="2">RNA helicase</fullName>
        <ecNumber evidence="2">3.6.4.13</ecNumber>
    </recommendedName>
</protein>
<dbReference type="GO" id="GO:0008972">
    <property type="term" value="F:phosphomethylpyrimidine kinase activity"/>
    <property type="evidence" value="ECO:0007669"/>
    <property type="project" value="InterPro"/>
</dbReference>
<dbReference type="EC" id="3.6.4.13" evidence="2"/>
<proteinExistence type="predicted"/>
<evidence type="ECO:0000256" key="13">
    <source>
        <dbReference type="PROSITE-ProRule" id="PRU00552"/>
    </source>
</evidence>
<feature type="domain" description="Helicase C-terminal" evidence="16">
    <location>
        <begin position="867"/>
        <end position="1014"/>
    </location>
</feature>
<dbReference type="CDD" id="cd17966">
    <property type="entry name" value="DEADc_DDX5_DDX17"/>
    <property type="match status" value="1"/>
</dbReference>
<evidence type="ECO:0000256" key="1">
    <source>
        <dbReference type="ARBA" id="ARBA00004123"/>
    </source>
</evidence>
<dbReference type="InterPro" id="IPR013749">
    <property type="entry name" value="PM/HMP-P_kinase-1"/>
</dbReference>
<dbReference type="PANTHER" id="PTHR47958">
    <property type="entry name" value="ATP-DEPENDENT RNA HELICASE DBP3"/>
    <property type="match status" value="1"/>
</dbReference>
<keyword evidence="9" id="KW-0539">Nucleus</keyword>
<dbReference type="CDD" id="cd18787">
    <property type="entry name" value="SF2_C_DEAD"/>
    <property type="match status" value="1"/>
</dbReference>
<dbReference type="GO" id="GO:0003676">
    <property type="term" value="F:nucleic acid binding"/>
    <property type="evidence" value="ECO:0007669"/>
    <property type="project" value="InterPro"/>
</dbReference>
<sequence>MSVRRVLVIAGSDSSGGAGLEADQRVLAAHEIYAMTATTALTAQNTLGVGDIHVVPPKFVGKQIRQVMDDIGCDVVKMGMLASAATIEVIADTLQEYDIKSIILDPVMVSTSGAQLLPGDAVRILRNKLLPVTTVLTPNIPEAILLLRDADEYVKNPSNLDEAKTLAKQVHGLGPKAVLLKGGHIPLAKDYTKPSREEDASVVVDILYDGSEYTLVEAQYSTSKNTHGTGCSLASAIAANIASDQELPAAVRNACRYVEAGIITSKTLGRGNGPINHFHSTYHLPFAPGRFVEFLLQRPDVRYVWKSYTQHEFVQQLAQGTLSRELFRNYLVQDYLYLTHFARTNALAAYKSTSMDSISASAHIVLHIEREMCLHLDYCQQFGLSRSDIENQRESQACVAYSRYVLDVGQSQDWLALQMALAPCLLGYGAAAQRLHSSADSVKEGNPYWKWIENYVADDYVEAVRKGSALIESSICKQSPARVEELQGKTAQAHSITEHPISSEIMAYGAGDYDSSRRTDYGGYSNGYASGGYSNGNSNGYAATNGYSNGSYGGSGGAGGYGGGSYGGGGDKMSNLGAGLKTQHWDPATMPKFEKSFYKEDPNITARSSREVDEFRRKLEITVQGKNVPRPVETFDEAGFPGYVMSEVKAQGFSRPTAIQSQGWPMALSGRDVVGIAETGSGKTLTYCLPAIVHINAQPLLAPGDGPIVLVLAPTRELAVQIQQEITKFGKSSRIRNTCVYGGVPKGQQIRDLSRGVEVCIATPGRLIDMIESGKTNLRRVTYLVLDEADRMLDMGFEPQIRKIIGQIRPDRQTCMWSATWPKEVRQLASDYLNDYIQVNIGSMDLSANHRIVQKVEIVSEFEKRDRMTKHLEEIMNDRSNKVLIFTGTKRVADEITRFLRQDGWPALSIHGDKQQNERDWVLNEFKTGKSPIMVATDVASRGIDVRDISHVFNYDYPNNSEDYVHRIGRTGRAGKSGTAITLFTTDNAKQARDLVNVLTESKQPIDPRLMEMARYSGGGSGGGRGYGGGRGRGGGRGGGGAGFTASNSAPLGRSRW</sequence>
<comment type="subcellular location">
    <subcellularLocation>
        <location evidence="1">Nucleus</location>
    </subcellularLocation>
</comment>
<evidence type="ECO:0000313" key="19">
    <source>
        <dbReference type="Proteomes" id="UP000606974"/>
    </source>
</evidence>
<dbReference type="AlphaFoldDB" id="A0A8H7AHF6"/>
<dbReference type="Proteomes" id="UP000606974">
    <property type="component" value="Unassembled WGS sequence"/>
</dbReference>
<dbReference type="SMART" id="SM00490">
    <property type="entry name" value="HELICc"/>
    <property type="match status" value="1"/>
</dbReference>
<evidence type="ECO:0000256" key="2">
    <source>
        <dbReference type="ARBA" id="ARBA00012552"/>
    </source>
</evidence>
<dbReference type="FunFam" id="3.40.50.300:FF:000008">
    <property type="entry name" value="ATP-dependent RNA helicase RhlB"/>
    <property type="match status" value="1"/>
</dbReference>
<dbReference type="CDD" id="cd01169">
    <property type="entry name" value="HMPP_kinase"/>
    <property type="match status" value="1"/>
</dbReference>
<dbReference type="OrthoDB" id="196131at2759"/>
<dbReference type="GO" id="GO:0016787">
    <property type="term" value="F:hydrolase activity"/>
    <property type="evidence" value="ECO:0007669"/>
    <property type="project" value="UniProtKB-KW"/>
</dbReference>
<accession>A0A8H7AHF6</accession>